<dbReference type="AlphaFoldDB" id="A0AAV8EFD9"/>
<feature type="domain" description="SMP" evidence="4">
    <location>
        <begin position="213"/>
        <end position="271"/>
    </location>
</feature>
<keyword evidence="6" id="KW-1185">Reference proteome</keyword>
<evidence type="ECO:0000313" key="5">
    <source>
        <dbReference type="EMBL" id="KAJ4776927.1"/>
    </source>
</evidence>
<comment type="similarity">
    <text evidence="1">Belongs to the LEA type SMP family.</text>
</comment>
<organism evidence="5 6">
    <name type="scientific">Rhynchospora pubera</name>
    <dbReference type="NCBI Taxonomy" id="906938"/>
    <lineage>
        <taxon>Eukaryota</taxon>
        <taxon>Viridiplantae</taxon>
        <taxon>Streptophyta</taxon>
        <taxon>Embryophyta</taxon>
        <taxon>Tracheophyta</taxon>
        <taxon>Spermatophyta</taxon>
        <taxon>Magnoliopsida</taxon>
        <taxon>Liliopsida</taxon>
        <taxon>Poales</taxon>
        <taxon>Cyperaceae</taxon>
        <taxon>Cyperoideae</taxon>
        <taxon>Rhynchosporeae</taxon>
        <taxon>Rhynchospora</taxon>
    </lineage>
</organism>
<feature type="region of interest" description="Disordered" evidence="3">
    <location>
        <begin position="224"/>
        <end position="258"/>
    </location>
</feature>
<evidence type="ECO:0000256" key="2">
    <source>
        <dbReference type="ARBA" id="ARBA00022737"/>
    </source>
</evidence>
<protein>
    <recommendedName>
        <fullName evidence="4">SMP domain-containing protein</fullName>
    </recommendedName>
</protein>
<dbReference type="EMBL" id="JAMFTS010000003">
    <property type="protein sequence ID" value="KAJ4776927.1"/>
    <property type="molecule type" value="Genomic_DNA"/>
</dbReference>
<dbReference type="Pfam" id="PF04927">
    <property type="entry name" value="SMP"/>
    <property type="match status" value="3"/>
</dbReference>
<evidence type="ECO:0000259" key="4">
    <source>
        <dbReference type="Pfam" id="PF04927"/>
    </source>
</evidence>
<proteinExistence type="inferred from homology"/>
<sequence>MSQEQPVRDQSQEGGVHAQGIRYGDVFGVTGDLAGQTIAPQDAATMQRAEYAALGAPQPGGPADVMASAATLNQYTGVVRGNQASAAACEQGITITETPVHGGKIITEFVAGQAVGQYAVTDAQLGDEVGSGGQGGGGYLGDDDNTKLTIGEALEATARAIGNEPINASDAEAIRAAETTASGADVAIPGGVADAALAAASANTWATTDQAKIKITDVLSNATEKMPADKPAEPEDAAEVFDAETGSEKHGKTRSGGVTAAVATAARINQDVN</sequence>
<dbReference type="Proteomes" id="UP001140206">
    <property type="component" value="Chromosome 3"/>
</dbReference>
<feature type="domain" description="SMP" evidence="4">
    <location>
        <begin position="21"/>
        <end position="74"/>
    </location>
</feature>
<evidence type="ECO:0000256" key="3">
    <source>
        <dbReference type="SAM" id="MobiDB-lite"/>
    </source>
</evidence>
<dbReference type="PANTHER" id="PTHR31174">
    <property type="entry name" value="SEED MATURATION FAMILY PROTEIN"/>
    <property type="match status" value="1"/>
</dbReference>
<dbReference type="InterPro" id="IPR007011">
    <property type="entry name" value="LEA_SMP_dom"/>
</dbReference>
<reference evidence="5" key="1">
    <citation type="submission" date="2022-08" db="EMBL/GenBank/DDBJ databases">
        <authorList>
            <person name="Marques A."/>
        </authorList>
    </citation>
    <scope>NUCLEOTIDE SEQUENCE</scope>
    <source>
        <strain evidence="5">RhyPub2mFocal</strain>
        <tissue evidence="5">Leaves</tissue>
    </source>
</reference>
<comment type="caution">
    <text evidence="5">The sequence shown here is derived from an EMBL/GenBank/DDBJ whole genome shotgun (WGS) entry which is preliminary data.</text>
</comment>
<accession>A0AAV8EFD9</accession>
<gene>
    <name evidence="5" type="ORF">LUZ62_061184</name>
</gene>
<evidence type="ECO:0000256" key="1">
    <source>
        <dbReference type="ARBA" id="ARBA00010733"/>
    </source>
</evidence>
<dbReference type="InterPro" id="IPR042971">
    <property type="entry name" value="LEA_SMP"/>
</dbReference>
<evidence type="ECO:0000313" key="6">
    <source>
        <dbReference type="Proteomes" id="UP001140206"/>
    </source>
</evidence>
<feature type="domain" description="SMP" evidence="4">
    <location>
        <begin position="149"/>
        <end position="205"/>
    </location>
</feature>
<keyword evidence="2" id="KW-0677">Repeat</keyword>
<dbReference type="PANTHER" id="PTHR31174:SF20">
    <property type="entry name" value="OS06G0341300 PROTEIN"/>
    <property type="match status" value="1"/>
</dbReference>
<name>A0AAV8EFD9_9POAL</name>